<name>A0A426YEV8_ENSVE</name>
<dbReference type="Proteomes" id="UP000287651">
    <property type="component" value="Unassembled WGS sequence"/>
</dbReference>
<organism evidence="2 3">
    <name type="scientific">Ensete ventricosum</name>
    <name type="common">Abyssinian banana</name>
    <name type="synonym">Musa ensete</name>
    <dbReference type="NCBI Taxonomy" id="4639"/>
    <lineage>
        <taxon>Eukaryota</taxon>
        <taxon>Viridiplantae</taxon>
        <taxon>Streptophyta</taxon>
        <taxon>Embryophyta</taxon>
        <taxon>Tracheophyta</taxon>
        <taxon>Spermatophyta</taxon>
        <taxon>Magnoliopsida</taxon>
        <taxon>Liliopsida</taxon>
        <taxon>Zingiberales</taxon>
        <taxon>Musaceae</taxon>
        <taxon>Ensete</taxon>
    </lineage>
</organism>
<feature type="region of interest" description="Disordered" evidence="1">
    <location>
        <begin position="1"/>
        <end position="32"/>
    </location>
</feature>
<evidence type="ECO:0000313" key="3">
    <source>
        <dbReference type="Proteomes" id="UP000287651"/>
    </source>
</evidence>
<gene>
    <name evidence="2" type="ORF">B296_00003095</name>
</gene>
<comment type="caution">
    <text evidence="2">The sequence shown here is derived from an EMBL/GenBank/DDBJ whole genome shotgun (WGS) entry which is preliminary data.</text>
</comment>
<dbReference type="EMBL" id="AMZH03012858">
    <property type="protein sequence ID" value="RRT50271.1"/>
    <property type="molecule type" value="Genomic_DNA"/>
</dbReference>
<evidence type="ECO:0000313" key="2">
    <source>
        <dbReference type="EMBL" id="RRT50271.1"/>
    </source>
</evidence>
<accession>A0A426YEV8</accession>
<dbReference type="AlphaFoldDB" id="A0A426YEV8"/>
<reference evidence="2 3" key="1">
    <citation type="journal article" date="2014" name="Agronomy (Basel)">
        <title>A Draft Genome Sequence for Ensete ventricosum, the Drought-Tolerant Tree Against Hunger.</title>
        <authorList>
            <person name="Harrison J."/>
            <person name="Moore K.A."/>
            <person name="Paszkiewicz K."/>
            <person name="Jones T."/>
            <person name="Grant M."/>
            <person name="Ambacheew D."/>
            <person name="Muzemil S."/>
            <person name="Studholme D.J."/>
        </authorList>
    </citation>
    <scope>NUCLEOTIDE SEQUENCE [LARGE SCALE GENOMIC DNA]</scope>
</reference>
<proteinExistence type="predicted"/>
<protein>
    <submittedName>
        <fullName evidence="2">Uncharacterized protein</fullName>
    </submittedName>
</protein>
<evidence type="ECO:0000256" key="1">
    <source>
        <dbReference type="SAM" id="MobiDB-lite"/>
    </source>
</evidence>
<sequence length="72" mass="7507">MERPPVTSPQGVALATRAAASRGSGVDHRSGCRRARAVAASVGARHGGSVEVTARPTMSWQEITIHGDAMRI</sequence>